<dbReference type="InterPro" id="IPR050155">
    <property type="entry name" value="HAD-like_hydrolase_sf"/>
</dbReference>
<accession>A0ABR6YSV7</accession>
<dbReference type="Gene3D" id="1.10.150.240">
    <property type="entry name" value="Putative phosphatase, domain 2"/>
    <property type="match status" value="1"/>
</dbReference>
<evidence type="ECO:0000313" key="2">
    <source>
        <dbReference type="Proteomes" id="UP000622405"/>
    </source>
</evidence>
<gene>
    <name evidence="1" type="ORF">GH811_01355</name>
</gene>
<reference evidence="1 2" key="1">
    <citation type="journal article" date="2020" name="mSystems">
        <title>Defining Genomic and Predicted Metabolic Features of the Acetobacterium Genus.</title>
        <authorList>
            <person name="Ross D.E."/>
            <person name="Marshall C.W."/>
            <person name="Gulliver D."/>
            <person name="May H.D."/>
            <person name="Norman R.S."/>
        </authorList>
    </citation>
    <scope>NUCLEOTIDE SEQUENCE [LARGE SCALE GENOMIC DNA]</scope>
    <source>
        <strain evidence="1 2">DSM 4132</strain>
    </source>
</reference>
<dbReference type="SFLD" id="SFLDS00003">
    <property type="entry name" value="Haloacid_Dehalogenase"/>
    <property type="match status" value="1"/>
</dbReference>
<dbReference type="InterPro" id="IPR023198">
    <property type="entry name" value="PGP-like_dom2"/>
</dbReference>
<sequence length="219" mass="25449">MVFDFDGTLADTEEKAFNIYNELATKYKYSTVTMEELQHIKNLHVKEIKEIVDIPFYQFPRALRDGQKMMRKESTEIHAFAADIHDFFTALRKETNHIGILTSNIKKTVSDFLTTYDISHEIEFIMCSALLSKSKKIKKVLRKHDIRPGEMLYVGDEVRDIEACHKVGVDVVAVNWGYNTPSALEKCKPTFMIDNIWDVIEIVRTKNKPSIRSDFHQKD</sequence>
<dbReference type="Proteomes" id="UP000622405">
    <property type="component" value="Unassembled WGS sequence"/>
</dbReference>
<dbReference type="InterPro" id="IPR036412">
    <property type="entry name" value="HAD-like_sf"/>
</dbReference>
<dbReference type="InterPro" id="IPR023214">
    <property type="entry name" value="HAD_sf"/>
</dbReference>
<evidence type="ECO:0000313" key="1">
    <source>
        <dbReference type="EMBL" id="MBC3898262.1"/>
    </source>
</evidence>
<dbReference type="SFLD" id="SFLDG01129">
    <property type="entry name" value="C1.5:_HAD__Beta-PGM__Phosphata"/>
    <property type="match status" value="1"/>
</dbReference>
<dbReference type="SUPFAM" id="SSF56784">
    <property type="entry name" value="HAD-like"/>
    <property type="match status" value="1"/>
</dbReference>
<dbReference type="Pfam" id="PF13419">
    <property type="entry name" value="HAD_2"/>
    <property type="match status" value="1"/>
</dbReference>
<dbReference type="InterPro" id="IPR041492">
    <property type="entry name" value="HAD_2"/>
</dbReference>
<protein>
    <submittedName>
        <fullName evidence="1">HAD hydrolase-like protein</fullName>
    </submittedName>
</protein>
<proteinExistence type="predicted"/>
<dbReference type="EMBL" id="WJBE01000001">
    <property type="protein sequence ID" value="MBC3898262.1"/>
    <property type="molecule type" value="Genomic_DNA"/>
</dbReference>
<organism evidence="1 2">
    <name type="scientific">Acetobacterium malicum</name>
    <dbReference type="NCBI Taxonomy" id="52692"/>
    <lineage>
        <taxon>Bacteria</taxon>
        <taxon>Bacillati</taxon>
        <taxon>Bacillota</taxon>
        <taxon>Clostridia</taxon>
        <taxon>Eubacteriales</taxon>
        <taxon>Eubacteriaceae</taxon>
        <taxon>Acetobacterium</taxon>
    </lineage>
</organism>
<dbReference type="PANTHER" id="PTHR43434">
    <property type="entry name" value="PHOSPHOGLYCOLATE PHOSPHATASE"/>
    <property type="match status" value="1"/>
</dbReference>
<dbReference type="Gene3D" id="3.40.50.1000">
    <property type="entry name" value="HAD superfamily/HAD-like"/>
    <property type="match status" value="1"/>
</dbReference>
<keyword evidence="2" id="KW-1185">Reference proteome</keyword>
<comment type="caution">
    <text evidence="1">The sequence shown here is derived from an EMBL/GenBank/DDBJ whole genome shotgun (WGS) entry which is preliminary data.</text>
</comment>
<dbReference type="PANTHER" id="PTHR43434:SF13">
    <property type="entry name" value="PHOSPHOGLYCOLATE PHOSPHATASE"/>
    <property type="match status" value="1"/>
</dbReference>
<name>A0ABR6YSV7_9FIRM</name>